<keyword evidence="4" id="KW-0326">Glycosidase</keyword>
<dbReference type="Proteomes" id="UP000256304">
    <property type="component" value="Unassembled WGS sequence"/>
</dbReference>
<evidence type="ECO:0000256" key="3">
    <source>
        <dbReference type="ARBA" id="ARBA00022801"/>
    </source>
</evidence>
<evidence type="ECO:0000256" key="1">
    <source>
        <dbReference type="ARBA" id="ARBA00009792"/>
    </source>
</evidence>
<dbReference type="CDD" id="cd10814">
    <property type="entry name" value="GH38N_AMII_SpGH38_like"/>
    <property type="match status" value="1"/>
</dbReference>
<accession>A0A3D9RNY3</accession>
<evidence type="ECO:0000259" key="5">
    <source>
        <dbReference type="SMART" id="SM00872"/>
    </source>
</evidence>
<dbReference type="SUPFAM" id="SSF74650">
    <property type="entry name" value="Galactose mutarotase-like"/>
    <property type="match status" value="1"/>
</dbReference>
<dbReference type="GO" id="GO:0009313">
    <property type="term" value="P:oligosaccharide catabolic process"/>
    <property type="evidence" value="ECO:0007669"/>
    <property type="project" value="TreeGrafter"/>
</dbReference>
<dbReference type="AlphaFoldDB" id="A0A3D9RNY3"/>
<name>A0A3D9RNY3_9BACL</name>
<dbReference type="GO" id="GO:0006013">
    <property type="term" value="P:mannose metabolic process"/>
    <property type="evidence" value="ECO:0007669"/>
    <property type="project" value="InterPro"/>
</dbReference>
<evidence type="ECO:0000313" key="7">
    <source>
        <dbReference type="Proteomes" id="UP000256304"/>
    </source>
</evidence>
<dbReference type="Pfam" id="PF07748">
    <property type="entry name" value="Glyco_hydro_38C"/>
    <property type="match status" value="1"/>
</dbReference>
<dbReference type="InterPro" id="IPR015341">
    <property type="entry name" value="Glyco_hydro_38_cen"/>
</dbReference>
<evidence type="ECO:0000313" key="6">
    <source>
        <dbReference type="EMBL" id="REE77702.1"/>
    </source>
</evidence>
<evidence type="ECO:0000256" key="2">
    <source>
        <dbReference type="ARBA" id="ARBA00022723"/>
    </source>
</evidence>
<reference evidence="6 7" key="1">
    <citation type="submission" date="2018-08" db="EMBL/GenBank/DDBJ databases">
        <title>Genomic Encyclopedia of Type Strains, Phase III (KMG-III): the genomes of soil and plant-associated and newly described type strains.</title>
        <authorList>
            <person name="Whitman W."/>
        </authorList>
    </citation>
    <scope>NUCLEOTIDE SEQUENCE [LARGE SCALE GENOMIC DNA]</scope>
    <source>
        <strain evidence="6 7">CGMCC 1.10966</strain>
    </source>
</reference>
<dbReference type="InterPro" id="IPR011330">
    <property type="entry name" value="Glyco_hydro/deAcase_b/a-brl"/>
</dbReference>
<dbReference type="SUPFAM" id="SSF88688">
    <property type="entry name" value="Families 57/38 glycoside transferase middle domain"/>
    <property type="match status" value="1"/>
</dbReference>
<dbReference type="Gene3D" id="2.60.40.2220">
    <property type="match status" value="1"/>
</dbReference>
<dbReference type="PANTHER" id="PTHR46017">
    <property type="entry name" value="ALPHA-MANNOSIDASE 2C1"/>
    <property type="match status" value="1"/>
</dbReference>
<dbReference type="GO" id="GO:0030246">
    <property type="term" value="F:carbohydrate binding"/>
    <property type="evidence" value="ECO:0007669"/>
    <property type="project" value="InterPro"/>
</dbReference>
<organism evidence="6 7">
    <name type="scientific">Paenibacillus taihuensis</name>
    <dbReference type="NCBI Taxonomy" id="1156355"/>
    <lineage>
        <taxon>Bacteria</taxon>
        <taxon>Bacillati</taxon>
        <taxon>Bacillota</taxon>
        <taxon>Bacilli</taxon>
        <taxon>Bacillales</taxon>
        <taxon>Paenibacillaceae</taxon>
        <taxon>Paenibacillus</taxon>
    </lineage>
</organism>
<dbReference type="SUPFAM" id="SSF88713">
    <property type="entry name" value="Glycoside hydrolase/deacetylase"/>
    <property type="match status" value="1"/>
</dbReference>
<comment type="caution">
    <text evidence="6">The sequence shown here is derived from an EMBL/GenBank/DDBJ whole genome shotgun (WGS) entry which is preliminary data.</text>
</comment>
<dbReference type="SMART" id="SM00872">
    <property type="entry name" value="Alpha-mann_mid"/>
    <property type="match status" value="1"/>
</dbReference>
<keyword evidence="7" id="KW-1185">Reference proteome</keyword>
<keyword evidence="2" id="KW-0479">Metal-binding</keyword>
<dbReference type="InterPro" id="IPR000602">
    <property type="entry name" value="Glyco_hydro_38_N"/>
</dbReference>
<dbReference type="InterPro" id="IPR011013">
    <property type="entry name" value="Gal_mutarotase_sf_dom"/>
</dbReference>
<dbReference type="OrthoDB" id="9764050at2"/>
<comment type="similarity">
    <text evidence="1">Belongs to the glycosyl hydrolase 38 family.</text>
</comment>
<dbReference type="Gene3D" id="2.70.98.30">
    <property type="entry name" value="Golgi alpha-mannosidase II, domain 4"/>
    <property type="match status" value="1"/>
</dbReference>
<sequence>MNKSFKKKPPNGDMIVHVVPHTHWDREWYLSYQNFRIRLVRLMDRLQYLLENKNYPSFHFDGQTIILEDYLEIKPANKEILKKLITEEKIDVGPWYVMPDEFLVSGESIIRNLEMGLSMADEFGRGVKLGYLPDIFGHISQMPQLLQGFGIDNIVFWRGIDGGAEGTEQKSSEFIWQGADGSKLLANHLPIHAGYSNALSLPSAKEEMLERIKTELDKLTVRNTTKHLLLMNGTDHTMPEENLVEMVEWMNEHFEGFTFIHSTVDQYVQAVKGEAHREELQSLQGELRSTNYSPLGHHNFVLANVMSTRMYLKMQNERAQVMLERWAEPLSVWSSRIGGVDYPYELLRQSWKYLLQNHPHDSICGCSIDEVHDQNETRFEWSSEISTQLAYEAMHGISAQINTEGLDESAVPIHVFHTGLQDGEGMVEADILFPDGEEIRNLELRGIDGALIPSQVLESRKRAVAKHAYDHHPLIPYWQAAKVRFYMPYVPAQGYTTILARPTRRSKVWDNSLITRPRTMENEWIKVDIRSDGTFDLTDKHSGRVYPGQHTLEDGGDRGDGYVYSPPLYDEVFVGGGEECAISVIADTPDFAIIRISRSMLLPLSLTGDRNARTKEKNRVSVETEVTLLRHTRRVEIRTTVVNSVKDHRLRVLFPTNVQTDQSRAGSQFDVVKRKVFVQQPNDEVWVEDAPTTYPMHGFVDVSENGKGFALLSGDLTEYEICSDSARTLALTLLRSVGHLGSPDPLKINAGAGPALETPGSQCLRSMTYNYAIVIHEGISDSELVRQADAYRAGLRYYQGTPGKQGKLPVEACSFLRLTEGNLSLSALKRAEDGKGWIVRLYNPASEAQKAVLTFKDPIAQAAMTNLQERQSESIQHAGKHITVTFEPKQIRSIRFSFAGE</sequence>
<dbReference type="GO" id="GO:0046872">
    <property type="term" value="F:metal ion binding"/>
    <property type="evidence" value="ECO:0007669"/>
    <property type="project" value="UniProtKB-KW"/>
</dbReference>
<dbReference type="GO" id="GO:0004559">
    <property type="term" value="F:alpha-mannosidase activity"/>
    <property type="evidence" value="ECO:0007669"/>
    <property type="project" value="InterPro"/>
</dbReference>
<dbReference type="RefSeq" id="WP_116190889.1">
    <property type="nucleotide sequence ID" value="NZ_QTTN01000027.1"/>
</dbReference>
<dbReference type="InterPro" id="IPR041147">
    <property type="entry name" value="GH38_C"/>
</dbReference>
<feature type="domain" description="Glycoside hydrolase family 38 central" evidence="5">
    <location>
        <begin position="307"/>
        <end position="379"/>
    </location>
</feature>
<evidence type="ECO:0000256" key="4">
    <source>
        <dbReference type="ARBA" id="ARBA00023295"/>
    </source>
</evidence>
<dbReference type="Pfam" id="PF17677">
    <property type="entry name" value="Glyco_hydro38C2"/>
    <property type="match status" value="1"/>
</dbReference>
<dbReference type="Gene3D" id="1.20.1270.50">
    <property type="entry name" value="Glycoside hydrolase family 38, central domain"/>
    <property type="match status" value="1"/>
</dbReference>
<dbReference type="InterPro" id="IPR028995">
    <property type="entry name" value="Glyco_hydro_57/38_cen_sf"/>
</dbReference>
<dbReference type="PANTHER" id="PTHR46017:SF2">
    <property type="entry name" value="MANNOSYLGLYCERATE HYDROLASE"/>
    <property type="match status" value="1"/>
</dbReference>
<proteinExistence type="inferred from homology"/>
<dbReference type="EMBL" id="QTTN01000027">
    <property type="protein sequence ID" value="REE77702.1"/>
    <property type="molecule type" value="Genomic_DNA"/>
</dbReference>
<dbReference type="Gene3D" id="3.20.110.10">
    <property type="entry name" value="Glycoside hydrolase 38, N terminal domain"/>
    <property type="match status" value="1"/>
</dbReference>
<dbReference type="InterPro" id="IPR011682">
    <property type="entry name" value="Glyco_hydro_38_C"/>
</dbReference>
<dbReference type="Pfam" id="PF01074">
    <property type="entry name" value="Glyco_hydro_38N"/>
    <property type="match status" value="1"/>
</dbReference>
<gene>
    <name evidence="6" type="ORF">A8990_12722</name>
</gene>
<dbReference type="Pfam" id="PF09261">
    <property type="entry name" value="Alpha-mann_mid"/>
    <property type="match status" value="1"/>
</dbReference>
<dbReference type="InterPro" id="IPR037094">
    <property type="entry name" value="Glyco_hydro_38_cen_sf"/>
</dbReference>
<protein>
    <submittedName>
        <fullName evidence="6">Mannosylglycerate hydrolase</fullName>
    </submittedName>
</protein>
<keyword evidence="3 6" id="KW-0378">Hydrolase</keyword>
<dbReference type="InterPro" id="IPR027291">
    <property type="entry name" value="Glyco_hydro_38_N_sf"/>
</dbReference>